<dbReference type="AlphaFoldDB" id="A0A507EFY5"/>
<dbReference type="InterPro" id="IPR036291">
    <property type="entry name" value="NAD(P)-bd_dom_sf"/>
</dbReference>
<dbReference type="Gene3D" id="3.40.50.720">
    <property type="entry name" value="NAD(P)-binding Rossmann-like Domain"/>
    <property type="match status" value="1"/>
</dbReference>
<dbReference type="Proteomes" id="UP000318582">
    <property type="component" value="Unassembled WGS sequence"/>
</dbReference>
<dbReference type="InterPro" id="IPR051606">
    <property type="entry name" value="Polyketide_Oxido-like"/>
</dbReference>
<evidence type="ECO:0000256" key="1">
    <source>
        <dbReference type="ARBA" id="ARBA00038376"/>
    </source>
</evidence>
<keyword evidence="4" id="KW-1185">Reference proteome</keyword>
<evidence type="ECO:0000313" key="3">
    <source>
        <dbReference type="EMBL" id="TPX62692.1"/>
    </source>
</evidence>
<dbReference type="PANTHER" id="PTHR43355">
    <property type="entry name" value="FLAVIN REDUCTASE (NADPH)"/>
    <property type="match status" value="1"/>
</dbReference>
<organism evidence="3 4">
    <name type="scientific">Powellomyces hirtus</name>
    <dbReference type="NCBI Taxonomy" id="109895"/>
    <lineage>
        <taxon>Eukaryota</taxon>
        <taxon>Fungi</taxon>
        <taxon>Fungi incertae sedis</taxon>
        <taxon>Chytridiomycota</taxon>
        <taxon>Chytridiomycota incertae sedis</taxon>
        <taxon>Chytridiomycetes</taxon>
        <taxon>Spizellomycetales</taxon>
        <taxon>Powellomycetaceae</taxon>
        <taxon>Powellomyces</taxon>
    </lineage>
</organism>
<sequence length="254" mass="27619">MKVLLFGASRGCGLESAVQLVEAGHSVTLFLRDPSKLDARLSSDKINSGLVATVKGDAFNDEDVRAAFKSVDGGPDMVITSIGGTPVMSGLSLRLEPPKICERAVDILLPIMKESVQKRGKPIRLTVLSSSGLGKIGHQELPLPMKPLYSWVLKEPHADKEQLELKVYHAAGLKHPDASIEANTKPEPTAEPWLSEFILVRPALLTDGARKGIYRADEHLKAWTISRADVGHFVATECIKPATQWLNKPVTIGY</sequence>
<dbReference type="Pfam" id="PF13460">
    <property type="entry name" value="NAD_binding_10"/>
    <property type="match status" value="1"/>
</dbReference>
<feature type="domain" description="NAD(P)-binding" evidence="2">
    <location>
        <begin position="7"/>
        <end position="92"/>
    </location>
</feature>
<evidence type="ECO:0000313" key="4">
    <source>
        <dbReference type="Proteomes" id="UP000318582"/>
    </source>
</evidence>
<comment type="similarity">
    <text evidence="1">Belongs to the avfA family.</text>
</comment>
<accession>A0A507EFY5</accession>
<proteinExistence type="inferred from homology"/>
<dbReference type="SUPFAM" id="SSF51735">
    <property type="entry name" value="NAD(P)-binding Rossmann-fold domains"/>
    <property type="match status" value="1"/>
</dbReference>
<dbReference type="GO" id="GO:0004074">
    <property type="term" value="F:biliverdin reductase [NAD(P)H] activity"/>
    <property type="evidence" value="ECO:0007669"/>
    <property type="project" value="TreeGrafter"/>
</dbReference>
<evidence type="ECO:0000259" key="2">
    <source>
        <dbReference type="Pfam" id="PF13460"/>
    </source>
</evidence>
<dbReference type="InterPro" id="IPR016040">
    <property type="entry name" value="NAD(P)-bd_dom"/>
</dbReference>
<dbReference type="PANTHER" id="PTHR43355:SF2">
    <property type="entry name" value="FLAVIN REDUCTASE (NADPH)"/>
    <property type="match status" value="1"/>
</dbReference>
<dbReference type="STRING" id="109895.A0A507EFY5"/>
<comment type="caution">
    <text evidence="3">The sequence shown here is derived from an EMBL/GenBank/DDBJ whole genome shotgun (WGS) entry which is preliminary data.</text>
</comment>
<dbReference type="GO" id="GO:0042602">
    <property type="term" value="F:riboflavin reductase (NADPH) activity"/>
    <property type="evidence" value="ECO:0007669"/>
    <property type="project" value="TreeGrafter"/>
</dbReference>
<protein>
    <recommendedName>
        <fullName evidence="2">NAD(P)-binding domain-containing protein</fullName>
    </recommendedName>
</protein>
<dbReference type="EMBL" id="QEAQ01000002">
    <property type="protein sequence ID" value="TPX62692.1"/>
    <property type="molecule type" value="Genomic_DNA"/>
</dbReference>
<gene>
    <name evidence="3" type="ORF">PhCBS80983_g00413</name>
</gene>
<reference evidence="3 4" key="1">
    <citation type="journal article" date="2019" name="Sci. Rep.">
        <title>Comparative genomics of chytrid fungi reveal insights into the obligate biotrophic and pathogenic lifestyle of Synchytrium endobioticum.</title>
        <authorList>
            <person name="van de Vossenberg B.T.L.H."/>
            <person name="Warris S."/>
            <person name="Nguyen H.D.T."/>
            <person name="van Gent-Pelzer M.P.E."/>
            <person name="Joly D.L."/>
            <person name="van de Geest H.C."/>
            <person name="Bonants P.J.M."/>
            <person name="Smith D.S."/>
            <person name="Levesque C.A."/>
            <person name="van der Lee T.A.J."/>
        </authorList>
    </citation>
    <scope>NUCLEOTIDE SEQUENCE [LARGE SCALE GENOMIC DNA]</scope>
    <source>
        <strain evidence="3 4">CBS 809.83</strain>
    </source>
</reference>
<name>A0A507EFY5_9FUNG</name>